<dbReference type="PANTHER" id="PTHR22762:SF54">
    <property type="entry name" value="BCDNA.GH04962"/>
    <property type="match status" value="1"/>
</dbReference>
<dbReference type="GO" id="GO:0005975">
    <property type="term" value="P:carbohydrate metabolic process"/>
    <property type="evidence" value="ECO:0007669"/>
    <property type="project" value="InterPro"/>
</dbReference>
<feature type="signal peptide" evidence="11">
    <location>
        <begin position="1"/>
        <end position="37"/>
    </location>
</feature>
<evidence type="ECO:0000256" key="8">
    <source>
        <dbReference type="ARBA" id="ARBA00023295"/>
    </source>
</evidence>
<dbReference type="PANTHER" id="PTHR22762">
    <property type="entry name" value="ALPHA-GLUCOSIDASE"/>
    <property type="match status" value="1"/>
</dbReference>
<dbReference type="PROSITE" id="PS00129">
    <property type="entry name" value="GLYCOSYL_HYDROL_F31_1"/>
    <property type="match status" value="1"/>
</dbReference>
<dbReference type="InterPro" id="IPR011013">
    <property type="entry name" value="Gal_mutarotase_sf_dom"/>
</dbReference>
<reference evidence="14" key="1">
    <citation type="journal article" date="2023" name="IScience">
        <title>Live-bearing cockroach genome reveals convergent evolutionary mechanisms linked to viviparity in insects and beyond.</title>
        <authorList>
            <person name="Fouks B."/>
            <person name="Harrison M.C."/>
            <person name="Mikhailova A.A."/>
            <person name="Marchal E."/>
            <person name="English S."/>
            <person name="Carruthers M."/>
            <person name="Jennings E.C."/>
            <person name="Chiamaka E.L."/>
            <person name="Frigard R.A."/>
            <person name="Pippel M."/>
            <person name="Attardo G.M."/>
            <person name="Benoit J.B."/>
            <person name="Bornberg-Bauer E."/>
            <person name="Tobe S.S."/>
        </authorList>
    </citation>
    <scope>NUCLEOTIDE SEQUENCE</scope>
    <source>
        <strain evidence="14">Stay&amp;Tobe</strain>
    </source>
</reference>
<dbReference type="GO" id="GO:0005783">
    <property type="term" value="C:endoplasmic reticulum"/>
    <property type="evidence" value="ECO:0007669"/>
    <property type="project" value="UniProtKB-SubCell"/>
</dbReference>
<dbReference type="CDD" id="cd14752">
    <property type="entry name" value="GH31_N"/>
    <property type="match status" value="1"/>
</dbReference>
<evidence type="ECO:0000313" key="15">
    <source>
        <dbReference type="Proteomes" id="UP001233999"/>
    </source>
</evidence>
<dbReference type="Gene3D" id="2.60.40.1760">
    <property type="entry name" value="glycosyl hydrolase (family 31)"/>
    <property type="match status" value="1"/>
</dbReference>
<evidence type="ECO:0000256" key="7">
    <source>
        <dbReference type="ARBA" id="ARBA00023180"/>
    </source>
</evidence>
<dbReference type="GO" id="GO:0030246">
    <property type="term" value="F:carbohydrate binding"/>
    <property type="evidence" value="ECO:0007669"/>
    <property type="project" value="InterPro"/>
</dbReference>
<comment type="pathway">
    <text evidence="2">Glycan metabolism; N-glycan metabolism.</text>
</comment>
<dbReference type="Pfam" id="PF13802">
    <property type="entry name" value="Gal_mutarotas_2"/>
    <property type="match status" value="1"/>
</dbReference>
<evidence type="ECO:0000256" key="11">
    <source>
        <dbReference type="SAM" id="SignalP"/>
    </source>
</evidence>
<proteinExistence type="inferred from homology"/>
<reference evidence="14" key="2">
    <citation type="submission" date="2023-05" db="EMBL/GenBank/DDBJ databases">
        <authorList>
            <person name="Fouks B."/>
        </authorList>
    </citation>
    <scope>NUCLEOTIDE SEQUENCE</scope>
    <source>
        <strain evidence="14">Stay&amp;Tobe</strain>
        <tissue evidence="14">Testes</tissue>
    </source>
</reference>
<name>A0AAD7ZG52_DIPPU</name>
<evidence type="ECO:0000259" key="12">
    <source>
        <dbReference type="Pfam" id="PF01055"/>
    </source>
</evidence>
<protein>
    <recommendedName>
        <fullName evidence="9">Glucosidase II subunit alpha</fullName>
    </recommendedName>
</protein>
<dbReference type="Pfam" id="PF01055">
    <property type="entry name" value="Glyco_hydro_31_2nd"/>
    <property type="match status" value="1"/>
</dbReference>
<dbReference type="InterPro" id="IPR000322">
    <property type="entry name" value="Glyco_hydro_31_TIM"/>
</dbReference>
<comment type="subcellular location">
    <subcellularLocation>
        <location evidence="1">Endoplasmic reticulum</location>
    </subcellularLocation>
</comment>
<comment type="similarity">
    <text evidence="3 10">Belongs to the glycosyl hydrolase 31 family.</text>
</comment>
<keyword evidence="5 10" id="KW-0378">Hydrolase</keyword>
<dbReference type="InterPro" id="IPR025887">
    <property type="entry name" value="Glyco_hydro_31_N_dom"/>
</dbReference>
<feature type="domain" description="Glycoside hydrolase family 31 N-terminal" evidence="13">
    <location>
        <begin position="94"/>
        <end position="333"/>
    </location>
</feature>
<dbReference type="SUPFAM" id="SSF51445">
    <property type="entry name" value="(Trans)glycosidases"/>
    <property type="match status" value="1"/>
</dbReference>
<evidence type="ECO:0000256" key="4">
    <source>
        <dbReference type="ARBA" id="ARBA00022729"/>
    </source>
</evidence>
<dbReference type="EMBL" id="JASPKZ010008379">
    <property type="protein sequence ID" value="KAJ9579720.1"/>
    <property type="molecule type" value="Genomic_DNA"/>
</dbReference>
<dbReference type="InterPro" id="IPR030458">
    <property type="entry name" value="Glyco_hydro_31_AS"/>
</dbReference>
<dbReference type="Gene3D" id="3.20.20.80">
    <property type="entry name" value="Glycosidases"/>
    <property type="match status" value="1"/>
</dbReference>
<keyword evidence="15" id="KW-1185">Reference proteome</keyword>
<dbReference type="InterPro" id="IPR017853">
    <property type="entry name" value="GH"/>
</dbReference>
<evidence type="ECO:0000259" key="13">
    <source>
        <dbReference type="Pfam" id="PF13802"/>
    </source>
</evidence>
<feature type="domain" description="Glycoside hydrolase family 31 TIM barrel" evidence="12">
    <location>
        <begin position="395"/>
        <end position="599"/>
    </location>
</feature>
<dbReference type="SUPFAM" id="SSF74650">
    <property type="entry name" value="Galactose mutarotase-like"/>
    <property type="match status" value="1"/>
</dbReference>
<evidence type="ECO:0000256" key="6">
    <source>
        <dbReference type="ARBA" id="ARBA00022824"/>
    </source>
</evidence>
<dbReference type="GO" id="GO:0006491">
    <property type="term" value="P:N-glycan processing"/>
    <property type="evidence" value="ECO:0007669"/>
    <property type="project" value="TreeGrafter"/>
</dbReference>
<dbReference type="AlphaFoldDB" id="A0AAD7ZG52"/>
<evidence type="ECO:0000256" key="10">
    <source>
        <dbReference type="RuleBase" id="RU361185"/>
    </source>
</evidence>
<gene>
    <name evidence="14" type="ORF">L9F63_004646</name>
</gene>
<organism evidence="14 15">
    <name type="scientific">Diploptera punctata</name>
    <name type="common">Pacific beetle cockroach</name>
    <dbReference type="NCBI Taxonomy" id="6984"/>
    <lineage>
        <taxon>Eukaryota</taxon>
        <taxon>Metazoa</taxon>
        <taxon>Ecdysozoa</taxon>
        <taxon>Arthropoda</taxon>
        <taxon>Hexapoda</taxon>
        <taxon>Insecta</taxon>
        <taxon>Pterygota</taxon>
        <taxon>Neoptera</taxon>
        <taxon>Polyneoptera</taxon>
        <taxon>Dictyoptera</taxon>
        <taxon>Blattodea</taxon>
        <taxon>Blaberoidea</taxon>
        <taxon>Blaberidae</taxon>
        <taxon>Diplopterinae</taxon>
        <taxon>Diploptera</taxon>
    </lineage>
</organism>
<evidence type="ECO:0000256" key="1">
    <source>
        <dbReference type="ARBA" id="ARBA00004240"/>
    </source>
</evidence>
<evidence type="ECO:0000256" key="2">
    <source>
        <dbReference type="ARBA" id="ARBA00004833"/>
    </source>
</evidence>
<evidence type="ECO:0000256" key="9">
    <source>
        <dbReference type="ARBA" id="ARBA00042895"/>
    </source>
</evidence>
<accession>A0AAD7ZG52</accession>
<evidence type="ECO:0000313" key="14">
    <source>
        <dbReference type="EMBL" id="KAJ9579720.1"/>
    </source>
</evidence>
<dbReference type="GO" id="GO:0090599">
    <property type="term" value="F:alpha-glucosidase activity"/>
    <property type="evidence" value="ECO:0007669"/>
    <property type="project" value="TreeGrafter"/>
</dbReference>
<keyword evidence="7" id="KW-0325">Glycoprotein</keyword>
<dbReference type="FunFam" id="3.20.20.80:FF:000039">
    <property type="entry name" value="Glucosidase, alpha neutral C"/>
    <property type="match status" value="1"/>
</dbReference>
<dbReference type="Proteomes" id="UP001233999">
    <property type="component" value="Unassembled WGS sequence"/>
</dbReference>
<comment type="caution">
    <text evidence="14">The sequence shown here is derived from an EMBL/GenBank/DDBJ whole genome shotgun (WGS) entry which is preliminary data.</text>
</comment>
<keyword evidence="6" id="KW-0256">Endoplasmic reticulum</keyword>
<evidence type="ECO:0000256" key="3">
    <source>
        <dbReference type="ARBA" id="ARBA00007806"/>
    </source>
</evidence>
<keyword evidence="8 10" id="KW-0326">Glycosidase</keyword>
<evidence type="ECO:0000256" key="5">
    <source>
        <dbReference type="ARBA" id="ARBA00022801"/>
    </source>
</evidence>
<sequence>MQGKAIAPSVTFLQGITRLPVLLFLIVELLTVQRSTAVDRNNFKSCQQSSFCRRCRGVQSGESSYELHLNTLKVEPSNIQADIVNTQNDARFHFQLFALQDGTFRMKINEKSPLKPRFEVPFALIGEPALDKLEVVERNTEFITIKCGENKIIVNSIPFSVNVYSDDELVISANARGLMRFEHMRHKPEQLIMTAFTIQYLHIVFFFRHEGEAAGEGEGEGGAAVDDTVSDPGAWEENFKSHHDTKPNGPTAVAMDFSFPGAYHAYGIPEHADSFALKSTKNSDPYRLYNLDVFEYELHNGMALYGSIPVLIAHGTKRTVGVFWMNAAETWVDIFGPGDQNVVSSIVNFVSGSAPPPQVDSHFMSESGIIDTFFMVGPKPKDVFRQYTKLTGTAPLPQYFALAHHQSRWNYNDQDDVRNVDNKFDEYDIPNDVMWLDIEHTDGKKYFTWDPIKFSQSVDMVNNLTAKGRKLVAIVDPHIKRDAGYFLHNDAENNDYYVKTKDGKVFEGWCWPGSSSYLDLMNPEVRNYLSSRYLLENYHGSTLDLYIWNDMNEPSVFNGPEVTMHKDCVHHGDWEHRDIHNIYGLIHTLTTFEGLMKRGEKVNCDLSF</sequence>
<feature type="chain" id="PRO_5042086226" description="Glucosidase II subunit alpha" evidence="11">
    <location>
        <begin position="38"/>
        <end position="608"/>
    </location>
</feature>
<keyword evidence="4 11" id="KW-0732">Signal</keyword>